<accession>A0ABR9V353</accession>
<dbReference type="CDD" id="cd00082">
    <property type="entry name" value="HisKA"/>
    <property type="match status" value="1"/>
</dbReference>
<dbReference type="EMBL" id="JADEWC010000010">
    <property type="protein sequence ID" value="MBE9222327.1"/>
    <property type="molecule type" value="Genomic_DNA"/>
</dbReference>
<name>A0ABR9V353_9CHRO</name>
<keyword evidence="4 7" id="KW-0418">Kinase</keyword>
<dbReference type="PANTHER" id="PTHR43547:SF2">
    <property type="entry name" value="HYBRID SIGNAL TRANSDUCTION HISTIDINE KINASE C"/>
    <property type="match status" value="1"/>
</dbReference>
<proteinExistence type="predicted"/>
<feature type="domain" description="Histidine kinase" evidence="6">
    <location>
        <begin position="256"/>
        <end position="470"/>
    </location>
</feature>
<dbReference type="GO" id="GO:0016301">
    <property type="term" value="F:kinase activity"/>
    <property type="evidence" value="ECO:0007669"/>
    <property type="project" value="UniProtKB-KW"/>
</dbReference>
<dbReference type="PROSITE" id="PS50109">
    <property type="entry name" value="HIS_KIN"/>
    <property type="match status" value="1"/>
</dbReference>
<evidence type="ECO:0000259" key="6">
    <source>
        <dbReference type="PROSITE" id="PS50109"/>
    </source>
</evidence>
<protein>
    <recommendedName>
        <fullName evidence="2">histidine kinase</fullName>
        <ecNumber evidence="2">2.7.13.3</ecNumber>
    </recommendedName>
</protein>
<dbReference type="SUPFAM" id="SSF47384">
    <property type="entry name" value="Homodimeric domain of signal transducing histidine kinase"/>
    <property type="match status" value="1"/>
</dbReference>
<dbReference type="InterPro" id="IPR036097">
    <property type="entry name" value="HisK_dim/P_sf"/>
</dbReference>
<evidence type="ECO:0000256" key="5">
    <source>
        <dbReference type="ARBA" id="ARBA00023012"/>
    </source>
</evidence>
<dbReference type="Proteomes" id="UP000654604">
    <property type="component" value="Unassembled WGS sequence"/>
</dbReference>
<evidence type="ECO:0000313" key="8">
    <source>
        <dbReference type="Proteomes" id="UP000654604"/>
    </source>
</evidence>
<dbReference type="PANTHER" id="PTHR43547">
    <property type="entry name" value="TWO-COMPONENT HISTIDINE KINASE"/>
    <property type="match status" value="1"/>
</dbReference>
<gene>
    <name evidence="7" type="ORF">IQ215_06415</name>
</gene>
<evidence type="ECO:0000256" key="1">
    <source>
        <dbReference type="ARBA" id="ARBA00000085"/>
    </source>
</evidence>
<dbReference type="SMART" id="SM00388">
    <property type="entry name" value="HisKA"/>
    <property type="match status" value="1"/>
</dbReference>
<dbReference type="InterPro" id="IPR005467">
    <property type="entry name" value="His_kinase_dom"/>
</dbReference>
<evidence type="ECO:0000313" key="7">
    <source>
        <dbReference type="EMBL" id="MBE9222327.1"/>
    </source>
</evidence>
<dbReference type="InterPro" id="IPR003661">
    <property type="entry name" value="HisK_dim/P_dom"/>
</dbReference>
<sequence>MIVSDPLSLKLTDLFPSNGSFNSQFTGITPAKTELKAQQEWDSAIASIQQLLHLTIAPQPPKTTQGVVISSPTPAITHTELLSSLEVAVFSPSLEGKMILPACEKNTIVTEQLFSPINIPLQEQDSLKNEEFCLVLTNEFSCLLVKGINPQQQSIFNFSFDPDLIHQAWVLLRKKLVINYQYQEKYLQELINKFSPRNPDYKIVSRFSQFLLENLRLIDLKPSEEKLNKQDKKRHQSISLKKTPLPPYAEIELLQALTHEIRTPLTSIKTLTKLLQKKTKSSPDLTKYLEMIEQECTEQINRMDLIFRVAELEATPHKQKQVNLVPICLEQILNQTIPIWKRQAQRRNIVLDFMIPQKLPQVVSDPVILTQMLGGLMEKFTRNIPSGGHFQVLVLPAGNQLKLQFLSESNLNSNQVKCLGKLLLFQPETGSLSLNPDVTKHIFNVLGGKLIIKQKQDKGEVLTVFLPLGKQKKLTID</sequence>
<comment type="caution">
    <text evidence="7">The sequence shown here is derived from an EMBL/GenBank/DDBJ whole genome shotgun (WGS) entry which is preliminary data.</text>
</comment>
<dbReference type="SUPFAM" id="SSF55874">
    <property type="entry name" value="ATPase domain of HSP90 chaperone/DNA topoisomerase II/histidine kinase"/>
    <property type="match status" value="1"/>
</dbReference>
<comment type="catalytic activity">
    <reaction evidence="1">
        <text>ATP + protein L-histidine = ADP + protein N-phospho-L-histidine.</text>
        <dbReference type="EC" id="2.7.13.3"/>
    </reaction>
</comment>
<dbReference type="RefSeq" id="WP_193800483.1">
    <property type="nucleotide sequence ID" value="NZ_JADEWC010000010.1"/>
</dbReference>
<organism evidence="7 8">
    <name type="scientific">Cyanobacterium stanieri LEGE 03274</name>
    <dbReference type="NCBI Taxonomy" id="1828756"/>
    <lineage>
        <taxon>Bacteria</taxon>
        <taxon>Bacillati</taxon>
        <taxon>Cyanobacteriota</taxon>
        <taxon>Cyanophyceae</taxon>
        <taxon>Oscillatoriophycideae</taxon>
        <taxon>Chroococcales</taxon>
        <taxon>Geminocystaceae</taxon>
        <taxon>Cyanobacterium</taxon>
    </lineage>
</organism>
<dbReference type="InterPro" id="IPR036890">
    <property type="entry name" value="HATPase_C_sf"/>
</dbReference>
<reference evidence="7 8" key="1">
    <citation type="submission" date="2020-10" db="EMBL/GenBank/DDBJ databases">
        <authorList>
            <person name="Castelo-Branco R."/>
            <person name="Eusebio N."/>
            <person name="Adriana R."/>
            <person name="Vieira A."/>
            <person name="Brugerolle De Fraissinette N."/>
            <person name="Rezende De Castro R."/>
            <person name="Schneider M.P."/>
            <person name="Vasconcelos V."/>
            <person name="Leao P.N."/>
        </authorList>
    </citation>
    <scope>NUCLEOTIDE SEQUENCE [LARGE SCALE GENOMIC DNA]</scope>
    <source>
        <strain evidence="7 8">LEGE 03274</strain>
    </source>
</reference>
<keyword evidence="8" id="KW-1185">Reference proteome</keyword>
<dbReference type="EC" id="2.7.13.3" evidence="2"/>
<keyword evidence="5" id="KW-0902">Two-component regulatory system</keyword>
<dbReference type="Gene3D" id="3.30.565.10">
    <property type="entry name" value="Histidine kinase-like ATPase, C-terminal domain"/>
    <property type="match status" value="1"/>
</dbReference>
<evidence type="ECO:0000256" key="2">
    <source>
        <dbReference type="ARBA" id="ARBA00012438"/>
    </source>
</evidence>
<evidence type="ECO:0000256" key="4">
    <source>
        <dbReference type="ARBA" id="ARBA00022777"/>
    </source>
</evidence>
<keyword evidence="4 7" id="KW-0808">Transferase</keyword>
<evidence type="ECO:0000256" key="3">
    <source>
        <dbReference type="ARBA" id="ARBA00022553"/>
    </source>
</evidence>
<dbReference type="Pfam" id="PF00512">
    <property type="entry name" value="HisKA"/>
    <property type="match status" value="1"/>
</dbReference>
<dbReference type="Gene3D" id="1.10.287.130">
    <property type="match status" value="1"/>
</dbReference>
<keyword evidence="3" id="KW-0597">Phosphoprotein</keyword>